<gene>
    <name evidence="3" type="ORF">BST99_01125</name>
</gene>
<dbReference type="InterPro" id="IPR001279">
    <property type="entry name" value="Metallo-B-lactamas"/>
</dbReference>
<dbReference type="EMBL" id="MQVX01000001">
    <property type="protein sequence ID" value="PQJ14537.1"/>
    <property type="molecule type" value="Genomic_DNA"/>
</dbReference>
<keyword evidence="4" id="KW-1185">Reference proteome</keyword>
<evidence type="ECO:0000313" key="3">
    <source>
        <dbReference type="EMBL" id="PQJ14537.1"/>
    </source>
</evidence>
<evidence type="ECO:0000256" key="1">
    <source>
        <dbReference type="SAM" id="SignalP"/>
    </source>
</evidence>
<feature type="domain" description="Metallo-beta-lactamase" evidence="2">
    <location>
        <begin position="93"/>
        <end position="281"/>
    </location>
</feature>
<dbReference type="PROSITE" id="PS51257">
    <property type="entry name" value="PROKAR_LIPOPROTEIN"/>
    <property type="match status" value="1"/>
</dbReference>
<feature type="signal peptide" evidence="1">
    <location>
        <begin position="1"/>
        <end position="27"/>
    </location>
</feature>
<dbReference type="RefSeq" id="WP_105000169.1">
    <property type="nucleotide sequence ID" value="NZ_MQVX01000001.1"/>
</dbReference>
<dbReference type="Gene3D" id="3.60.15.10">
    <property type="entry name" value="Ribonuclease Z/Hydroxyacylglutathione hydrolase-like"/>
    <property type="match status" value="1"/>
</dbReference>
<accession>A0A2S7T4T4</accession>
<name>A0A2S7T4T4_9FLAO</name>
<evidence type="ECO:0000313" key="4">
    <source>
        <dbReference type="Proteomes" id="UP000239366"/>
    </source>
</evidence>
<evidence type="ECO:0000259" key="2">
    <source>
        <dbReference type="Pfam" id="PF12706"/>
    </source>
</evidence>
<keyword evidence="1" id="KW-0732">Signal</keyword>
<protein>
    <recommendedName>
        <fullName evidence="2">Metallo-beta-lactamase domain-containing protein</fullName>
    </recommendedName>
</protein>
<proteinExistence type="predicted"/>
<sequence length="331" mass="37119">MRNGAFLKIPGLLVALVLGLSCSGKQSENPSTPAEQTKASTQVILQVLGTAQDAGSPQMNCQKDCCKPLWGHPELHTPVVSLGITDHLLKKQYLFEATPDIRQQWQDLSEELEPALSQPSGVFLTHAHMGHYIGLVHLGREAMGAKEVPVYGLPRMTSFIESQGPWNQLVHLNNIQLHTLAADSTQHLSNRLAVVPVKVPHRDEYSETAAYLIEGPSKTALFVPDIDKWKLWERDLNTVLTQVDYAFIDATFFDTDELPGRNMDEIPHPFVLETLAKVESLPLEERIKIYLIHFNHTNPLLHADRPENEDRVRQVERAGLNIARVGQRFSL</sequence>
<reference evidence="4" key="1">
    <citation type="submission" date="2016-11" db="EMBL/GenBank/DDBJ databases">
        <title>Trade-off between light-utilization and light-protection in marine flavobacteria.</title>
        <authorList>
            <person name="Kumagai Y."/>
            <person name="Yoshizawa S."/>
            <person name="Kogure K."/>
        </authorList>
    </citation>
    <scope>NUCLEOTIDE SEQUENCE [LARGE SCALE GENOMIC DNA]</scope>
    <source>
        <strain evidence="4">SG-18</strain>
    </source>
</reference>
<dbReference type="OrthoDB" id="9800940at2"/>
<organism evidence="3 4">
    <name type="scientific">Aureicoccus marinus</name>
    <dbReference type="NCBI Taxonomy" id="754435"/>
    <lineage>
        <taxon>Bacteria</taxon>
        <taxon>Pseudomonadati</taxon>
        <taxon>Bacteroidota</taxon>
        <taxon>Flavobacteriia</taxon>
        <taxon>Flavobacteriales</taxon>
        <taxon>Flavobacteriaceae</taxon>
        <taxon>Aureicoccus</taxon>
    </lineage>
</organism>
<dbReference type="Proteomes" id="UP000239366">
    <property type="component" value="Unassembled WGS sequence"/>
</dbReference>
<dbReference type="SUPFAM" id="SSF56281">
    <property type="entry name" value="Metallo-hydrolase/oxidoreductase"/>
    <property type="match status" value="1"/>
</dbReference>
<dbReference type="AlphaFoldDB" id="A0A2S7T4T4"/>
<dbReference type="Pfam" id="PF12706">
    <property type="entry name" value="Lactamase_B_2"/>
    <property type="match status" value="1"/>
</dbReference>
<dbReference type="InterPro" id="IPR036866">
    <property type="entry name" value="RibonucZ/Hydroxyglut_hydro"/>
</dbReference>
<feature type="chain" id="PRO_5015733106" description="Metallo-beta-lactamase domain-containing protein" evidence="1">
    <location>
        <begin position="28"/>
        <end position="331"/>
    </location>
</feature>
<comment type="caution">
    <text evidence="3">The sequence shown here is derived from an EMBL/GenBank/DDBJ whole genome shotgun (WGS) entry which is preliminary data.</text>
</comment>